<dbReference type="CDD" id="cd00077">
    <property type="entry name" value="HDc"/>
    <property type="match status" value="1"/>
</dbReference>
<dbReference type="Proteomes" id="UP000007382">
    <property type="component" value="Chromosome"/>
</dbReference>
<dbReference type="KEGG" id="lfc:LFE_2013"/>
<dbReference type="HOGENOM" id="CLU_026821_3_2_0"/>
<evidence type="ECO:0000259" key="1">
    <source>
        <dbReference type="SMART" id="SM00471"/>
    </source>
</evidence>
<dbReference type="InterPro" id="IPR003607">
    <property type="entry name" value="HD/PDEase_dom"/>
</dbReference>
<dbReference type="PANTHER" id="PTHR11373">
    <property type="entry name" value="DEOXYNUCLEOSIDE TRIPHOSPHATE TRIPHOSPHOHYDROLASE"/>
    <property type="match status" value="1"/>
</dbReference>
<evidence type="ECO:0000313" key="2">
    <source>
        <dbReference type="EMBL" id="BAM07688.1"/>
    </source>
</evidence>
<evidence type="ECO:0000313" key="3">
    <source>
        <dbReference type="Proteomes" id="UP000007382"/>
    </source>
</evidence>
<dbReference type="SMART" id="SM00471">
    <property type="entry name" value="HDc"/>
    <property type="match status" value="1"/>
</dbReference>
<dbReference type="Gene3D" id="1.10.3210.10">
    <property type="entry name" value="Hypothetical protein af1432"/>
    <property type="match status" value="1"/>
</dbReference>
<dbReference type="OrthoDB" id="9803619at2"/>
<dbReference type="eggNOG" id="COG1078">
    <property type="taxonomic scope" value="Bacteria"/>
</dbReference>
<dbReference type="InterPro" id="IPR050135">
    <property type="entry name" value="dGTPase-like"/>
</dbReference>
<organism evidence="2 3">
    <name type="scientific">Leptospirillum ferrooxidans (strain C2-3)</name>
    <dbReference type="NCBI Taxonomy" id="1162668"/>
    <lineage>
        <taxon>Bacteria</taxon>
        <taxon>Pseudomonadati</taxon>
        <taxon>Nitrospirota</taxon>
        <taxon>Nitrospiria</taxon>
        <taxon>Nitrospirales</taxon>
        <taxon>Nitrospiraceae</taxon>
        <taxon>Leptospirillum</taxon>
    </lineage>
</organism>
<dbReference type="GO" id="GO:0006203">
    <property type="term" value="P:dGTP catabolic process"/>
    <property type="evidence" value="ECO:0007669"/>
    <property type="project" value="TreeGrafter"/>
</dbReference>
<proteinExistence type="predicted"/>
<dbReference type="GO" id="GO:0008832">
    <property type="term" value="F:dGTPase activity"/>
    <property type="evidence" value="ECO:0007669"/>
    <property type="project" value="TreeGrafter"/>
</dbReference>
<keyword evidence="3" id="KW-1185">Reference proteome</keyword>
<protein>
    <submittedName>
        <fullName evidence="2">Putative metal-dependent phosphohydrolase</fullName>
    </submittedName>
</protein>
<dbReference type="PATRIC" id="fig|1162668.3.peg.2385"/>
<dbReference type="SUPFAM" id="SSF109604">
    <property type="entry name" value="HD-domain/PDEase-like"/>
    <property type="match status" value="1"/>
</dbReference>
<dbReference type="EMBL" id="AP012342">
    <property type="protein sequence ID" value="BAM07688.1"/>
    <property type="molecule type" value="Genomic_DNA"/>
</dbReference>
<dbReference type="Pfam" id="PF19276">
    <property type="entry name" value="HD_assoc_2"/>
    <property type="match status" value="1"/>
</dbReference>
<dbReference type="STRING" id="1162668.LFE_2013"/>
<dbReference type="InterPro" id="IPR006674">
    <property type="entry name" value="HD_domain"/>
</dbReference>
<dbReference type="PANTHER" id="PTHR11373:SF4">
    <property type="entry name" value="DEOXYNUCLEOSIDE TRIPHOSPHATE TRIPHOSPHOHYDROLASE SAMHD1"/>
    <property type="match status" value="1"/>
</dbReference>
<dbReference type="InterPro" id="IPR045509">
    <property type="entry name" value="HD_assoc_2"/>
</dbReference>
<dbReference type="RefSeq" id="WP_014450172.1">
    <property type="nucleotide sequence ID" value="NC_017094.1"/>
</dbReference>
<sequence>MSKRENLHPNSSQLSGVSLFSDPIHGYIPFVSKPDRPGRSSERDLVDSAWIQRLRSILQLQSARLVFPSAEHSRFVHSLGAMHIAGRFADHLYPGFNESFPGALSPALFESLLRISALFHDSGHGPFCHFYDDHVLKTRFGISHERISQEIIRGPMRATIEDLDRAPCGRFMDQERLSADWVAYLVGKGSRQDQSIPEPPEFIKTLKPLFSGLFTVDNLDYILRDSYMCGVSIGPVDLDRILFYTRFQEKTLSFHRSGLGALEIFLVIRSFMYQQIYFHRTTRLFDMELSGLLGDTVDLLCPGNPLDDMEGYLSLTDHSLIETVRLWRKETDPVKKSLGEKWTSFLLRTKRWEMVYESEWRSGRVHSSFPDESSVKVKEMDLCRLLGLSDGALKIDIASRDTRPENPADFQKRGLLVWDPLLETLSRGPMTELLLSLPVRRVMIRVFIQRDGSPSLQNQNLTLVVKEALEGLP</sequence>
<dbReference type="AlphaFoldDB" id="I0IQY9"/>
<gene>
    <name evidence="2" type="ordered locus">LFE_2013</name>
</gene>
<reference evidence="3" key="2">
    <citation type="submission" date="2012-03" db="EMBL/GenBank/DDBJ databases">
        <title>The complete genome sequence of the pioneer microbe on fresh volcanic deposit, Leptospirillum ferrooxidans strain C2-3.</title>
        <authorList>
            <person name="Fujimura R."/>
            <person name="Sato Y."/>
            <person name="Nishizawa T."/>
            <person name="Nanba K."/>
            <person name="Oshima K."/>
            <person name="Hattori M."/>
            <person name="Kamijo T."/>
            <person name="Ohta H."/>
        </authorList>
    </citation>
    <scope>NUCLEOTIDE SEQUENCE [LARGE SCALE GENOMIC DNA]</scope>
    <source>
        <strain evidence="3">C2-3</strain>
    </source>
</reference>
<reference evidence="2 3" key="1">
    <citation type="journal article" date="2012" name="J. Bacteriol.">
        <title>Complete Genome Sequence of Leptospirillum ferrooxidans Strain C2-3, Isolated from a Fresh Volcanic Ash Deposit on the Island of Miyake, Japan.</title>
        <authorList>
            <person name="Fujimura R."/>
            <person name="Sato Y."/>
            <person name="Nishizawa T."/>
            <person name="Oshima K."/>
            <person name="Kim S.-W."/>
            <person name="Hattori M."/>
            <person name="Kamijo T."/>
            <person name="Ohta H."/>
        </authorList>
    </citation>
    <scope>NUCLEOTIDE SEQUENCE [LARGE SCALE GENOMIC DNA]</scope>
    <source>
        <strain evidence="2 3">C2-3</strain>
    </source>
</reference>
<keyword evidence="2" id="KW-0378">Hydrolase</keyword>
<feature type="domain" description="HD/PDEase" evidence="1">
    <location>
        <begin position="70"/>
        <end position="231"/>
    </location>
</feature>
<name>I0IQY9_LEPFC</name>
<accession>I0IQY9</accession>
<dbReference type="Pfam" id="PF01966">
    <property type="entry name" value="HD"/>
    <property type="match status" value="1"/>
</dbReference>